<name>A0A2A4MK48_9GAMM</name>
<keyword evidence="15" id="KW-0969">Cilium</keyword>
<comment type="similarity">
    <text evidence="2 13">Belongs to the type III secretion exporter family.</text>
</comment>
<evidence type="ECO:0000256" key="13">
    <source>
        <dbReference type="RuleBase" id="RU364091"/>
    </source>
</evidence>
<feature type="transmembrane region" description="Helical" evidence="13">
    <location>
        <begin position="148"/>
        <end position="168"/>
    </location>
</feature>
<sequence>MAEGNDSAADKTEEPTEKRLQKAREDGDTVRSKELNTTAILMSGAVGLILFGKGLAQSLSSVMSANFDLQREDIFSSDAMMEHLSSSIATGFFSLLPLFIVLLLASIFGPILLGGWNFTFKAIEPKASRMNPMSGLARMFGPKSLMELLKSVAKVVLVASIGMLVLFVDTSSILGIQQQSVIPAMLQSLDLIVWGFLFLTSAMLVLTAIDIPFQIHQHTQKMRMTLQQVKDEMKNTDGRPEVKQKIRQLQQQMASNRMMQDVPEADVIITNPSHYAVALSYDKNSSSAPKMVAKGVDLIALKIREVGSEHKVPIITSPQLARAIYYNTEIGQEIPSGLYVAVAQVLAYIYQLKLYAQGKIKKPVLAKKMKIPNTLMHD</sequence>
<feature type="transmembrane region" description="Helical" evidence="13">
    <location>
        <begin position="191"/>
        <end position="213"/>
    </location>
</feature>
<dbReference type="EMBL" id="NVQR01000102">
    <property type="protein sequence ID" value="PCH59996.1"/>
    <property type="molecule type" value="Genomic_DNA"/>
</dbReference>
<dbReference type="Gene3D" id="3.40.1690.10">
    <property type="entry name" value="secretion proteins EscU"/>
    <property type="match status" value="1"/>
</dbReference>
<keyword evidence="4 13" id="KW-0813">Transport</keyword>
<keyword evidence="8 13" id="KW-0653">Protein transport</keyword>
<keyword evidence="7 13" id="KW-1005">Bacterial flagellum biogenesis</keyword>
<comment type="caution">
    <text evidence="15">The sequence shown here is derived from an EMBL/GenBank/DDBJ whole genome shotgun (WGS) entry which is preliminary data.</text>
</comment>
<gene>
    <name evidence="13 15" type="primary">flhB</name>
    <name evidence="15" type="ORF">COC19_06460</name>
</gene>
<dbReference type="GO" id="GO:0009306">
    <property type="term" value="P:protein secretion"/>
    <property type="evidence" value="ECO:0007669"/>
    <property type="project" value="InterPro"/>
</dbReference>
<evidence type="ECO:0000256" key="11">
    <source>
        <dbReference type="ARBA" id="ARBA00023225"/>
    </source>
</evidence>
<keyword evidence="5 13" id="KW-1003">Cell membrane</keyword>
<evidence type="ECO:0000256" key="14">
    <source>
        <dbReference type="SAM" id="MobiDB-lite"/>
    </source>
</evidence>
<feature type="compositionally biased region" description="Basic and acidic residues" evidence="14">
    <location>
        <begin position="8"/>
        <end position="30"/>
    </location>
</feature>
<reference evidence="16" key="1">
    <citation type="submission" date="2017-08" db="EMBL/GenBank/DDBJ databases">
        <title>A dynamic microbial community with high functional redundancy inhabits the cold, oxic subseafloor aquifer.</title>
        <authorList>
            <person name="Tully B.J."/>
            <person name="Wheat C.G."/>
            <person name="Glazer B.T."/>
            <person name="Huber J.A."/>
        </authorList>
    </citation>
    <scope>NUCLEOTIDE SEQUENCE [LARGE SCALE GENOMIC DNA]</scope>
</reference>
<evidence type="ECO:0000256" key="12">
    <source>
        <dbReference type="ARBA" id="ARBA00025078"/>
    </source>
</evidence>
<keyword evidence="11 13" id="KW-1006">Bacterial flagellum protein export</keyword>
<organism evidence="15 16">
    <name type="scientific">SAR86 cluster bacterium</name>
    <dbReference type="NCBI Taxonomy" id="2030880"/>
    <lineage>
        <taxon>Bacteria</taxon>
        <taxon>Pseudomonadati</taxon>
        <taxon>Pseudomonadota</taxon>
        <taxon>Gammaproteobacteria</taxon>
        <taxon>SAR86 cluster</taxon>
    </lineage>
</organism>
<dbReference type="GO" id="GO:0044780">
    <property type="term" value="P:bacterial-type flagellum assembly"/>
    <property type="evidence" value="ECO:0007669"/>
    <property type="project" value="InterPro"/>
</dbReference>
<dbReference type="PRINTS" id="PR00950">
    <property type="entry name" value="TYPE3IMSPROT"/>
</dbReference>
<evidence type="ECO:0000256" key="1">
    <source>
        <dbReference type="ARBA" id="ARBA00004651"/>
    </source>
</evidence>
<dbReference type="Gene3D" id="6.10.250.2080">
    <property type="match status" value="1"/>
</dbReference>
<feature type="region of interest" description="Disordered" evidence="14">
    <location>
        <begin position="1"/>
        <end position="30"/>
    </location>
</feature>
<evidence type="ECO:0000256" key="5">
    <source>
        <dbReference type="ARBA" id="ARBA00022475"/>
    </source>
</evidence>
<keyword evidence="15" id="KW-0966">Cell projection</keyword>
<keyword evidence="9 13" id="KW-1133">Transmembrane helix</keyword>
<accession>A0A2A4MK48</accession>
<protein>
    <recommendedName>
        <fullName evidence="3 13">Flagellar biosynthetic protein FlhB</fullName>
    </recommendedName>
</protein>
<dbReference type="GO" id="GO:0005886">
    <property type="term" value="C:plasma membrane"/>
    <property type="evidence" value="ECO:0007669"/>
    <property type="project" value="UniProtKB-SubCell"/>
</dbReference>
<keyword evidence="6 13" id="KW-0812">Transmembrane</keyword>
<dbReference type="InterPro" id="IPR006135">
    <property type="entry name" value="T3SS_substrate_exporter"/>
</dbReference>
<dbReference type="NCBIfam" id="TIGR00328">
    <property type="entry name" value="flhB"/>
    <property type="match status" value="1"/>
</dbReference>
<dbReference type="PANTHER" id="PTHR30531:SF12">
    <property type="entry name" value="FLAGELLAR BIOSYNTHETIC PROTEIN FLHB"/>
    <property type="match status" value="1"/>
</dbReference>
<keyword evidence="10 13" id="KW-0472">Membrane</keyword>
<evidence type="ECO:0000313" key="15">
    <source>
        <dbReference type="EMBL" id="PCH59996.1"/>
    </source>
</evidence>
<proteinExistence type="inferred from homology"/>
<evidence type="ECO:0000256" key="7">
    <source>
        <dbReference type="ARBA" id="ARBA00022795"/>
    </source>
</evidence>
<dbReference type="InterPro" id="IPR006136">
    <property type="entry name" value="FlhB"/>
</dbReference>
<dbReference type="FunFam" id="3.40.1690.10:FF:000001">
    <property type="entry name" value="Flagellar biosynthetic protein FlhB"/>
    <property type="match status" value="1"/>
</dbReference>
<comment type="function">
    <text evidence="12 13">Required for formation of the rod structure in the basal body of the flagellar apparatus. Together with FliI and FliH, may constitute the export apparatus of flagellin.</text>
</comment>
<dbReference type="PANTHER" id="PTHR30531">
    <property type="entry name" value="FLAGELLAR BIOSYNTHETIC PROTEIN FLHB"/>
    <property type="match status" value="1"/>
</dbReference>
<feature type="transmembrane region" description="Helical" evidence="13">
    <location>
        <begin position="88"/>
        <end position="113"/>
    </location>
</feature>
<evidence type="ECO:0000256" key="10">
    <source>
        <dbReference type="ARBA" id="ARBA00023136"/>
    </source>
</evidence>
<feature type="transmembrane region" description="Helical" evidence="13">
    <location>
        <begin position="39"/>
        <end position="56"/>
    </location>
</feature>
<evidence type="ECO:0000256" key="2">
    <source>
        <dbReference type="ARBA" id="ARBA00010690"/>
    </source>
</evidence>
<dbReference type="Pfam" id="PF01312">
    <property type="entry name" value="Bac_export_2"/>
    <property type="match status" value="1"/>
</dbReference>
<keyword evidence="15" id="KW-0282">Flagellum</keyword>
<comment type="subcellular location">
    <subcellularLocation>
        <location evidence="1">Cell membrane</location>
        <topology evidence="1">Multi-pass membrane protein</topology>
    </subcellularLocation>
</comment>
<evidence type="ECO:0000313" key="16">
    <source>
        <dbReference type="Proteomes" id="UP000218172"/>
    </source>
</evidence>
<evidence type="ECO:0000256" key="6">
    <source>
        <dbReference type="ARBA" id="ARBA00022692"/>
    </source>
</evidence>
<evidence type="ECO:0000256" key="8">
    <source>
        <dbReference type="ARBA" id="ARBA00022927"/>
    </source>
</evidence>
<dbReference type="AlphaFoldDB" id="A0A2A4MK48"/>
<dbReference type="SUPFAM" id="SSF160544">
    <property type="entry name" value="EscU C-terminal domain-like"/>
    <property type="match status" value="1"/>
</dbReference>
<dbReference type="InterPro" id="IPR029025">
    <property type="entry name" value="T3SS_substrate_exporter_C"/>
</dbReference>
<evidence type="ECO:0000256" key="3">
    <source>
        <dbReference type="ARBA" id="ARBA00021622"/>
    </source>
</evidence>
<dbReference type="Proteomes" id="UP000218172">
    <property type="component" value="Unassembled WGS sequence"/>
</dbReference>
<evidence type="ECO:0000256" key="9">
    <source>
        <dbReference type="ARBA" id="ARBA00022989"/>
    </source>
</evidence>
<evidence type="ECO:0000256" key="4">
    <source>
        <dbReference type="ARBA" id="ARBA00022448"/>
    </source>
</evidence>